<accession>A0ABV6IIZ3</accession>
<keyword evidence="2" id="KW-1185">Reference proteome</keyword>
<sequence>MSSFIANASNQNTGNSQATIANNGFFPDINIAAMRDRMRIDSTITTPRLVDAATQAIIHVNQQLSTFKASKVELGFSKLSDVPSETIADESVLTSHYLRAVYSIAKADLIERYKDYDTTASSLDDKKMIEFLSTGPDECRRNAQWAISDLVGRNRSTVELI</sequence>
<gene>
    <name evidence="1" type="ORF">ACFFJH_18485</name>
</gene>
<organism evidence="1 2">
    <name type="scientific">Undibacterium danionis</name>
    <dbReference type="NCBI Taxonomy" id="1812100"/>
    <lineage>
        <taxon>Bacteria</taxon>
        <taxon>Pseudomonadati</taxon>
        <taxon>Pseudomonadota</taxon>
        <taxon>Betaproteobacteria</taxon>
        <taxon>Burkholderiales</taxon>
        <taxon>Oxalobacteraceae</taxon>
        <taxon>Undibacterium</taxon>
    </lineage>
</organism>
<evidence type="ECO:0000313" key="1">
    <source>
        <dbReference type="EMBL" id="MFC0351811.1"/>
    </source>
</evidence>
<reference evidence="1 2" key="1">
    <citation type="submission" date="2024-09" db="EMBL/GenBank/DDBJ databases">
        <authorList>
            <person name="Sun Q."/>
            <person name="Mori K."/>
        </authorList>
    </citation>
    <scope>NUCLEOTIDE SEQUENCE [LARGE SCALE GENOMIC DNA]</scope>
    <source>
        <strain evidence="1 2">CCM 8677</strain>
    </source>
</reference>
<protein>
    <submittedName>
        <fullName evidence="1">Head completion/stabilization protein</fullName>
    </submittedName>
</protein>
<dbReference type="Pfam" id="PF05926">
    <property type="entry name" value="Phage_GPL"/>
    <property type="match status" value="1"/>
</dbReference>
<dbReference type="EMBL" id="JBHLXJ010000033">
    <property type="protein sequence ID" value="MFC0351811.1"/>
    <property type="molecule type" value="Genomic_DNA"/>
</dbReference>
<dbReference type="RefSeq" id="WP_390214508.1">
    <property type="nucleotide sequence ID" value="NZ_JBHLXJ010000033.1"/>
</dbReference>
<comment type="caution">
    <text evidence="1">The sequence shown here is derived from an EMBL/GenBank/DDBJ whole genome shotgun (WGS) entry which is preliminary data.</text>
</comment>
<dbReference type="InterPro" id="IPR009225">
    <property type="entry name" value="Phage_head_completion_GpL"/>
</dbReference>
<dbReference type="Proteomes" id="UP001589844">
    <property type="component" value="Unassembled WGS sequence"/>
</dbReference>
<proteinExistence type="predicted"/>
<evidence type="ECO:0000313" key="2">
    <source>
        <dbReference type="Proteomes" id="UP001589844"/>
    </source>
</evidence>
<name>A0ABV6IIZ3_9BURK</name>